<dbReference type="PANTHER" id="PTHR43630">
    <property type="entry name" value="POLY-BETA-1,6-N-ACETYL-D-GLUCOSAMINE SYNTHASE"/>
    <property type="match status" value="1"/>
</dbReference>
<keyword evidence="7" id="KW-1185">Reference proteome</keyword>
<name>A0ABY8X3E6_9BACL</name>
<keyword evidence="3" id="KW-0808">Transferase</keyword>
<keyword evidence="4" id="KW-1133">Transmembrane helix</keyword>
<evidence type="ECO:0000313" key="7">
    <source>
        <dbReference type="Proteomes" id="UP001236415"/>
    </source>
</evidence>
<evidence type="ECO:0000256" key="1">
    <source>
        <dbReference type="ARBA" id="ARBA00006739"/>
    </source>
</evidence>
<comment type="similarity">
    <text evidence="1">Belongs to the glycosyltransferase 2 family.</text>
</comment>
<dbReference type="SUPFAM" id="SSF53448">
    <property type="entry name" value="Nucleotide-diphospho-sugar transferases"/>
    <property type="match status" value="1"/>
</dbReference>
<dbReference type="InterPro" id="IPR001173">
    <property type="entry name" value="Glyco_trans_2-like"/>
</dbReference>
<dbReference type="RefSeq" id="WP_285745140.1">
    <property type="nucleotide sequence ID" value="NZ_CP127162.1"/>
</dbReference>
<feature type="domain" description="Glycosyltransferase 2-like" evidence="5">
    <location>
        <begin position="61"/>
        <end position="263"/>
    </location>
</feature>
<keyword evidence="4" id="KW-0812">Transmembrane</keyword>
<organism evidence="6 7">
    <name type="scientific">Paenibacillus polygoni</name>
    <dbReference type="NCBI Taxonomy" id="3050112"/>
    <lineage>
        <taxon>Bacteria</taxon>
        <taxon>Bacillati</taxon>
        <taxon>Bacillota</taxon>
        <taxon>Bacilli</taxon>
        <taxon>Bacillales</taxon>
        <taxon>Paenibacillaceae</taxon>
        <taxon>Paenibacillus</taxon>
    </lineage>
</organism>
<dbReference type="Pfam" id="PF00535">
    <property type="entry name" value="Glycos_transf_2"/>
    <property type="match status" value="1"/>
</dbReference>
<reference evidence="6 7" key="1">
    <citation type="submission" date="2023-06" db="EMBL/GenBank/DDBJ databases">
        <title>Paenibacillus polygonum sp. nov., an endophytic bacterium, isolated from Polygonum lapathifolium L. in Nanji Wetland National Nature Reserve, South of Poyang Lake, Jiangxi Province, China.</title>
        <authorList>
            <person name="Yu Z."/>
        </authorList>
    </citation>
    <scope>NUCLEOTIDE SEQUENCE [LARGE SCALE GENOMIC DNA]</scope>
    <source>
        <strain evidence="6 7">C31</strain>
    </source>
</reference>
<dbReference type="Proteomes" id="UP001236415">
    <property type="component" value="Chromosome"/>
</dbReference>
<feature type="transmembrane region" description="Helical" evidence="4">
    <location>
        <begin position="385"/>
        <end position="407"/>
    </location>
</feature>
<evidence type="ECO:0000256" key="3">
    <source>
        <dbReference type="ARBA" id="ARBA00022679"/>
    </source>
</evidence>
<dbReference type="CDD" id="cd06423">
    <property type="entry name" value="CESA_like"/>
    <property type="match status" value="1"/>
</dbReference>
<evidence type="ECO:0000256" key="4">
    <source>
        <dbReference type="SAM" id="Phobius"/>
    </source>
</evidence>
<feature type="transmembrane region" description="Helical" evidence="4">
    <location>
        <begin position="6"/>
        <end position="27"/>
    </location>
</feature>
<protein>
    <submittedName>
        <fullName evidence="6">Glycosyltransferase family 2 protein</fullName>
    </submittedName>
</protein>
<gene>
    <name evidence="6" type="ORF">QPK24_23200</name>
</gene>
<evidence type="ECO:0000313" key="6">
    <source>
        <dbReference type="EMBL" id="WIV19184.1"/>
    </source>
</evidence>
<proteinExistence type="inferred from homology"/>
<dbReference type="EMBL" id="CP127162">
    <property type="protein sequence ID" value="WIV19184.1"/>
    <property type="molecule type" value="Genomic_DNA"/>
</dbReference>
<dbReference type="Gene3D" id="3.90.550.10">
    <property type="entry name" value="Spore Coat Polysaccharide Biosynthesis Protein SpsA, Chain A"/>
    <property type="match status" value="1"/>
</dbReference>
<dbReference type="InterPro" id="IPR029044">
    <property type="entry name" value="Nucleotide-diphossugar_trans"/>
</dbReference>
<evidence type="ECO:0000256" key="2">
    <source>
        <dbReference type="ARBA" id="ARBA00022676"/>
    </source>
</evidence>
<feature type="transmembrane region" description="Helical" evidence="4">
    <location>
        <begin position="359"/>
        <end position="378"/>
    </location>
</feature>
<accession>A0ABY8X3E6</accession>
<keyword evidence="4" id="KW-0472">Membrane</keyword>
<evidence type="ECO:0000259" key="5">
    <source>
        <dbReference type="Pfam" id="PF00535"/>
    </source>
</evidence>
<dbReference type="PANTHER" id="PTHR43630:SF1">
    <property type="entry name" value="POLY-BETA-1,6-N-ACETYL-D-GLUCOSAMINE SYNTHASE"/>
    <property type="match status" value="1"/>
</dbReference>
<sequence>MDLKQIILFINFFFLVYMFLYAIYVFLNTMVASFQLDDFFVKKSHMGYPQLHHRENYIPISIIVPAYNEEVTIISSITSLLHLRYPKVEIIIVNDGSKDSTMQKVLDHFELKEVRRPIHKQIDCKEIHHIYEGDVEGKRIVLVDKQNGGKSDALNTGINVSKYPLFICLDADSILQYDSLEKIVVPFLESDDVIAVGGNIKVVNQATMKDGRIVKIDTPNKWLVMFQMIEYFRVFLMSRVAMNGLNSNLIISGAFGLYNKKAVIKVGGYTTDVMGEDMDLIVKLHCYYRKNNLPYHIDYAPDAICWTQVPEKISVLRSQRKRWHIGMGQALFSHSFMFFRPMYGTVGMISYPYFVLFEYITPLLEILGILTVTLSFFFHMINLEFLIFFLIFYMVFNIVASWISIIYCNYLFRDLLSPKGVCKLLAVSVLECFGYRQMCSLFRIGAFVGTRKGKHKWGNMERVSME</sequence>
<keyword evidence="2" id="KW-0328">Glycosyltransferase</keyword>